<sequence length="394" mass="44472">MINKELELTVNNQNILDKLARNLNIGIVTDNSNIKKIADAFDAELRNYSDAVENSIANGFLSTMDDDLFELFASDFGLYRKRYNRIRLRPIEQVAVLTVEQSMIFTQNYTNFTPFRKGDVVYSNDTFSVVALSDIYFSSTIDNVYPHLEIILKDTTSTFVINEGTEFNVSTRQANLKSNVPTYTLKFEQIVGMSLVEENINDFKLRVYEATYLSANNANSLVNAVTKEVPYLVSIEVDDISEGRALKVIYPYTQNLIDFGVDTSIQSIVIPMIESSINQKGLYKNMVSVKEAVPLRIDVEINTGTLQIADTVLYQTTQTFNKAFYTQKTVSINEIKEFIIQNLSGYNLNTNSINIYFSSSLFSEDKILITPTESLEIPIGRFLNINTITGVSNG</sequence>
<evidence type="ECO:0000313" key="2">
    <source>
        <dbReference type="Proteomes" id="UP000225947"/>
    </source>
</evidence>
<gene>
    <name evidence="1" type="ORF">ME3_41</name>
</gene>
<organism evidence="1 2">
    <name type="scientific">Acinetobacter phage vB_AbaM_ME3</name>
    <dbReference type="NCBI Taxonomy" id="1837876"/>
    <lineage>
        <taxon>Viruses</taxon>
        <taxon>Duplodnaviria</taxon>
        <taxon>Heunggongvirae</taxon>
        <taxon>Uroviricota</taxon>
        <taxon>Caudoviricetes</taxon>
        <taxon>Metrivirus</taxon>
        <taxon>Metrivirus ME3</taxon>
    </lineage>
</organism>
<name>A0A172Q020_9CAUD</name>
<protein>
    <submittedName>
        <fullName evidence="1">Uncharacterized protein</fullName>
    </submittedName>
</protein>
<evidence type="ECO:0000313" key="1">
    <source>
        <dbReference type="EMBL" id="AND75202.1"/>
    </source>
</evidence>
<keyword evidence="2" id="KW-1185">Reference proteome</keyword>
<reference evidence="2" key="1">
    <citation type="submission" date="2016-03" db="EMBL/GenBank/DDBJ databases">
        <title>Characterization of Acinetobacter baumannii phage vB_AbaM_ME3.</title>
        <authorList>
            <person name="Buttimer C.T.H."/>
            <person name="Elbreki M."/>
            <person name="Coffey A."/>
        </authorList>
    </citation>
    <scope>NUCLEOTIDE SEQUENCE [LARGE SCALE GENOMIC DNA]</scope>
</reference>
<accession>A0A172Q020</accession>
<dbReference type="Proteomes" id="UP000225947">
    <property type="component" value="Segment"/>
</dbReference>
<dbReference type="EMBL" id="KU935715">
    <property type="protein sequence ID" value="AND75202.1"/>
    <property type="molecule type" value="Genomic_DNA"/>
</dbReference>
<proteinExistence type="predicted"/>